<proteinExistence type="predicted"/>
<reference evidence="1 2" key="1">
    <citation type="submission" date="2020-01" db="EMBL/GenBank/DDBJ databases">
        <title>Draft genome sequence of Cand. Neptunochlamydia vexilliferae K9.</title>
        <authorList>
            <person name="Schulz F."/>
            <person name="Koestlbacher S."/>
            <person name="Wascher F."/>
            <person name="Pizzetti I."/>
            <person name="Horn M."/>
        </authorList>
    </citation>
    <scope>NUCLEOTIDE SEQUENCE [LARGE SCALE GENOMIC DNA]</scope>
    <source>
        <strain evidence="1 2">K9</strain>
    </source>
</reference>
<dbReference type="EMBL" id="JAAEJV010000032">
    <property type="protein sequence ID" value="MBF5059655.1"/>
    <property type="molecule type" value="Genomic_DNA"/>
</dbReference>
<sequence length="61" mass="6862">MQNVIDNINQQVENIHAVINNNLNNTWNDNNNDINLIKRQLRAISALCKNKIILGGLPGLI</sequence>
<comment type="caution">
    <text evidence="1">The sequence shown here is derived from an EMBL/GenBank/DDBJ whole genome shotgun (WGS) entry which is preliminary data.</text>
</comment>
<protein>
    <submittedName>
        <fullName evidence="1">Uncharacterized protein</fullName>
    </submittedName>
</protein>
<organism evidence="1 2">
    <name type="scientific">Candidatus Neptunichlamydia vexilliferae</name>
    <dbReference type="NCBI Taxonomy" id="1651774"/>
    <lineage>
        <taxon>Bacteria</taxon>
        <taxon>Pseudomonadati</taxon>
        <taxon>Chlamydiota</taxon>
        <taxon>Chlamydiia</taxon>
        <taxon>Parachlamydiales</taxon>
        <taxon>Simkaniaceae</taxon>
        <taxon>Candidatus Neptunichlamydia</taxon>
    </lineage>
</organism>
<evidence type="ECO:0000313" key="1">
    <source>
        <dbReference type="EMBL" id="MBF5059655.1"/>
    </source>
</evidence>
<name>A0ABS0B0C8_9BACT</name>
<evidence type="ECO:0000313" key="2">
    <source>
        <dbReference type="Proteomes" id="UP001194714"/>
    </source>
</evidence>
<dbReference type="Proteomes" id="UP001194714">
    <property type="component" value="Unassembled WGS sequence"/>
</dbReference>
<keyword evidence="2" id="KW-1185">Reference proteome</keyword>
<gene>
    <name evidence="1" type="ORF">NEPTK9_001171</name>
</gene>
<accession>A0ABS0B0C8</accession>